<organism evidence="5 6">
    <name type="scientific">Diplocarpon coronariae</name>
    <dbReference type="NCBI Taxonomy" id="2795749"/>
    <lineage>
        <taxon>Eukaryota</taxon>
        <taxon>Fungi</taxon>
        <taxon>Dikarya</taxon>
        <taxon>Ascomycota</taxon>
        <taxon>Pezizomycotina</taxon>
        <taxon>Leotiomycetes</taxon>
        <taxon>Helotiales</taxon>
        <taxon>Drepanopezizaceae</taxon>
        <taxon>Diplocarpon</taxon>
    </lineage>
</organism>
<evidence type="ECO:0000256" key="3">
    <source>
        <dbReference type="SAM" id="MobiDB-lite"/>
    </source>
</evidence>
<keyword evidence="2" id="KW-0378">Hydrolase</keyword>
<dbReference type="GO" id="GO:0003676">
    <property type="term" value="F:nucleic acid binding"/>
    <property type="evidence" value="ECO:0007669"/>
    <property type="project" value="InterPro"/>
</dbReference>
<dbReference type="EMBL" id="MZNU01000061">
    <property type="protein sequence ID" value="OWP05659.1"/>
    <property type="molecule type" value="Genomic_DNA"/>
</dbReference>
<dbReference type="FunFam" id="3.30.420.10:FF:000100">
    <property type="entry name" value="3'-5' exonuclease/helicase (Wrn), putative"/>
    <property type="match status" value="1"/>
</dbReference>
<accession>A0A218ZC69</accession>
<keyword evidence="1" id="KW-0540">Nuclease</keyword>
<dbReference type="PANTHER" id="PTHR13620">
    <property type="entry name" value="3-5 EXONUCLEASE"/>
    <property type="match status" value="1"/>
</dbReference>
<protein>
    <recommendedName>
        <fullName evidence="4">3'-5' exonuclease domain-containing protein</fullName>
    </recommendedName>
</protein>
<dbReference type="Pfam" id="PF01612">
    <property type="entry name" value="DNA_pol_A_exo1"/>
    <property type="match status" value="1"/>
</dbReference>
<dbReference type="GO" id="GO:0005634">
    <property type="term" value="C:nucleus"/>
    <property type="evidence" value="ECO:0007669"/>
    <property type="project" value="TreeGrafter"/>
</dbReference>
<evidence type="ECO:0000313" key="6">
    <source>
        <dbReference type="Proteomes" id="UP000242519"/>
    </source>
</evidence>
<dbReference type="InterPro" id="IPR012337">
    <property type="entry name" value="RNaseH-like_sf"/>
</dbReference>
<dbReference type="OrthoDB" id="1920326at2759"/>
<feature type="domain" description="3'-5' exonuclease" evidence="4">
    <location>
        <begin position="236"/>
        <end position="423"/>
    </location>
</feature>
<comment type="caution">
    <text evidence="5">The sequence shown here is derived from an EMBL/GenBank/DDBJ whole genome shotgun (WGS) entry which is preliminary data.</text>
</comment>
<dbReference type="CDD" id="cd06141">
    <property type="entry name" value="WRN_exo"/>
    <property type="match status" value="1"/>
</dbReference>
<dbReference type="GO" id="GO:0008408">
    <property type="term" value="F:3'-5' exonuclease activity"/>
    <property type="evidence" value="ECO:0007669"/>
    <property type="project" value="InterPro"/>
</dbReference>
<evidence type="ECO:0000256" key="1">
    <source>
        <dbReference type="ARBA" id="ARBA00022722"/>
    </source>
</evidence>
<dbReference type="GO" id="GO:0005737">
    <property type="term" value="C:cytoplasm"/>
    <property type="evidence" value="ECO:0007669"/>
    <property type="project" value="TreeGrafter"/>
</dbReference>
<dbReference type="Gene3D" id="3.30.420.10">
    <property type="entry name" value="Ribonuclease H-like superfamily/Ribonuclease H"/>
    <property type="match status" value="1"/>
</dbReference>
<dbReference type="InterPro" id="IPR036397">
    <property type="entry name" value="RNaseH_sf"/>
</dbReference>
<gene>
    <name evidence="5" type="ORF">B2J93_1708</name>
</gene>
<feature type="region of interest" description="Disordered" evidence="3">
    <location>
        <begin position="472"/>
        <end position="539"/>
    </location>
</feature>
<dbReference type="InterPro" id="IPR051132">
    <property type="entry name" value="3-5_Exonuclease_domain"/>
</dbReference>
<dbReference type="AlphaFoldDB" id="A0A218ZC69"/>
<evidence type="ECO:0000256" key="2">
    <source>
        <dbReference type="ARBA" id="ARBA00022801"/>
    </source>
</evidence>
<keyword evidence="6" id="KW-1185">Reference proteome</keyword>
<reference evidence="5 6" key="1">
    <citation type="submission" date="2017-04" db="EMBL/GenBank/DDBJ databases">
        <title>Draft genome sequence of Marssonina coronaria NL1: causal agent of apple blotch.</title>
        <authorList>
            <person name="Cheng Q."/>
        </authorList>
    </citation>
    <scope>NUCLEOTIDE SEQUENCE [LARGE SCALE GENOMIC DNA]</scope>
    <source>
        <strain evidence="5 6">NL1</strain>
    </source>
</reference>
<dbReference type="InParanoid" id="A0A218ZC69"/>
<sequence length="539" mass="59495">MPLGNHGELSLGKALRRPIMTTVKEPEQQGSFTTDTMRTIATKMTGGRGPSITARSTIAPSPQMRTRVWNPHNGILFSGPWSPNNGIAFGPAAGTPRSTSTSTVELTRQEHLLHSSADHNHIMASAIATGLDLSSSFQPTLASGFPSRTGSIVTAAAESKEIAALSTTTTEVLLEPEPEPEDPAQNELPETTTSFKMTEELFRRAKNAEPGSREAYWSHTLYRGPVLNGKPQKTTVHYCKSIHTTEQVLKTYFKNVKVLGFDIEWKENALRHHGAKNNVSLIQIASEDRIALFHIALYPGGDVVSPTFKKIMEDPAITKVGVSIKADCTRLRNFMSIESQGIFELSHLYKLVKYSTSRELPLINKKLVNLARQTQEHLHLPMYKGDVRMSDWSRSLNLEQITYAASDSYAGLQLFYTLEMKRKKLRPTPPRPWHAELGLPIRVAEGVVIESGEDDGEEKEFTPKGSFLKASKEADIDPENIKLEDTKGGDEAVAAGEGGERPLFGFNPKETEFSIAAPLSAEYEDRPPSAPSYPELRTD</sequence>
<dbReference type="STRING" id="503106.A0A218ZC69"/>
<dbReference type="GO" id="GO:0006139">
    <property type="term" value="P:nucleobase-containing compound metabolic process"/>
    <property type="evidence" value="ECO:0007669"/>
    <property type="project" value="InterPro"/>
</dbReference>
<evidence type="ECO:0000313" key="5">
    <source>
        <dbReference type="EMBL" id="OWP05659.1"/>
    </source>
</evidence>
<dbReference type="Proteomes" id="UP000242519">
    <property type="component" value="Unassembled WGS sequence"/>
</dbReference>
<proteinExistence type="predicted"/>
<dbReference type="InterPro" id="IPR002562">
    <property type="entry name" value="3'-5'_exonuclease_dom"/>
</dbReference>
<evidence type="ECO:0000259" key="4">
    <source>
        <dbReference type="SMART" id="SM00474"/>
    </source>
</evidence>
<feature type="compositionally biased region" description="Basic and acidic residues" evidence="3">
    <location>
        <begin position="472"/>
        <end position="490"/>
    </location>
</feature>
<name>A0A218ZC69_9HELO</name>
<dbReference type="SMART" id="SM00474">
    <property type="entry name" value="35EXOc"/>
    <property type="match status" value="1"/>
</dbReference>
<dbReference type="PANTHER" id="PTHR13620:SF104">
    <property type="entry name" value="EXONUCLEASE 3'-5' DOMAIN-CONTAINING PROTEIN 2"/>
    <property type="match status" value="1"/>
</dbReference>
<dbReference type="SUPFAM" id="SSF53098">
    <property type="entry name" value="Ribonuclease H-like"/>
    <property type="match status" value="1"/>
</dbReference>